<reference evidence="2 3" key="1">
    <citation type="journal article" date="2021" name="BMC Biol.">
        <title>Horizontally acquired antibacterial genes associated with adaptive radiation of ladybird beetles.</title>
        <authorList>
            <person name="Li H.S."/>
            <person name="Tang X.F."/>
            <person name="Huang Y.H."/>
            <person name="Xu Z.Y."/>
            <person name="Chen M.L."/>
            <person name="Du X.Y."/>
            <person name="Qiu B.Y."/>
            <person name="Chen P.T."/>
            <person name="Zhang W."/>
            <person name="Slipinski A."/>
            <person name="Escalona H.E."/>
            <person name="Waterhouse R.M."/>
            <person name="Zwick A."/>
            <person name="Pang H."/>
        </authorList>
    </citation>
    <scope>NUCLEOTIDE SEQUENCE [LARGE SCALE GENOMIC DNA]</scope>
    <source>
        <strain evidence="2">SYSU2018</strain>
    </source>
</reference>
<dbReference type="AlphaFoldDB" id="A0ABD2P7A6"/>
<feature type="non-terminal residue" evidence="2">
    <location>
        <position position="1"/>
    </location>
</feature>
<dbReference type="EMBL" id="JABFTP020000185">
    <property type="protein sequence ID" value="KAL3286628.1"/>
    <property type="molecule type" value="Genomic_DNA"/>
</dbReference>
<comment type="caution">
    <text evidence="2">The sequence shown here is derived from an EMBL/GenBank/DDBJ whole genome shotgun (WGS) entry which is preliminary data.</text>
</comment>
<feature type="domain" description="Reverse transcriptase" evidence="1">
    <location>
        <begin position="1"/>
        <end position="83"/>
    </location>
</feature>
<proteinExistence type="predicted"/>
<evidence type="ECO:0000313" key="3">
    <source>
        <dbReference type="Proteomes" id="UP001516400"/>
    </source>
</evidence>
<keyword evidence="3" id="KW-1185">Reference proteome</keyword>
<name>A0ABD2P7A6_9CUCU</name>
<dbReference type="Proteomes" id="UP001516400">
    <property type="component" value="Unassembled WGS sequence"/>
</dbReference>
<dbReference type="InterPro" id="IPR000477">
    <property type="entry name" value="RT_dom"/>
</dbReference>
<accession>A0ABD2P7A6</accession>
<organism evidence="2 3">
    <name type="scientific">Cryptolaemus montrouzieri</name>
    <dbReference type="NCBI Taxonomy" id="559131"/>
    <lineage>
        <taxon>Eukaryota</taxon>
        <taxon>Metazoa</taxon>
        <taxon>Ecdysozoa</taxon>
        <taxon>Arthropoda</taxon>
        <taxon>Hexapoda</taxon>
        <taxon>Insecta</taxon>
        <taxon>Pterygota</taxon>
        <taxon>Neoptera</taxon>
        <taxon>Endopterygota</taxon>
        <taxon>Coleoptera</taxon>
        <taxon>Polyphaga</taxon>
        <taxon>Cucujiformia</taxon>
        <taxon>Coccinelloidea</taxon>
        <taxon>Coccinellidae</taxon>
        <taxon>Scymninae</taxon>
        <taxon>Scymnini</taxon>
        <taxon>Cryptolaemus</taxon>
    </lineage>
</organism>
<evidence type="ECO:0000313" key="2">
    <source>
        <dbReference type="EMBL" id="KAL3286628.1"/>
    </source>
</evidence>
<gene>
    <name evidence="2" type="ORF">HHI36_001127</name>
</gene>
<evidence type="ECO:0000259" key="1">
    <source>
        <dbReference type="PROSITE" id="PS50878"/>
    </source>
</evidence>
<protein>
    <recommendedName>
        <fullName evidence="1">Reverse transcriptase domain-containing protein</fullName>
    </recommendedName>
</protein>
<dbReference type="PROSITE" id="PS50878">
    <property type="entry name" value="RT_POL"/>
    <property type="match status" value="1"/>
</dbReference>
<sequence length="87" mass="9451">TLARLQGSVLGPLYYVLYVNEVPGTLTEQVQFADDTLLVLSDEDGLEGLVSGASNKLAFHNLQVNENKTQLTYLATILKGVPLQLAF</sequence>
<dbReference type="Pfam" id="PF00078">
    <property type="entry name" value="RVT_1"/>
    <property type="match status" value="1"/>
</dbReference>